<dbReference type="EMBL" id="KN817543">
    <property type="protein sequence ID" value="KJA23393.1"/>
    <property type="molecule type" value="Genomic_DNA"/>
</dbReference>
<dbReference type="AlphaFoldDB" id="A0A0D2MIA9"/>
<gene>
    <name evidence="3" type="ORF">HYPSUDRAFT_163339</name>
</gene>
<dbReference type="OrthoDB" id="62853at2759"/>
<dbReference type="PROSITE" id="PS50812">
    <property type="entry name" value="PWWP"/>
    <property type="match status" value="1"/>
</dbReference>
<feature type="region of interest" description="Disordered" evidence="1">
    <location>
        <begin position="125"/>
        <end position="284"/>
    </location>
</feature>
<feature type="compositionally biased region" description="Basic and acidic residues" evidence="1">
    <location>
        <begin position="190"/>
        <end position="199"/>
    </location>
</feature>
<proteinExistence type="predicted"/>
<organism evidence="3 4">
    <name type="scientific">Hypholoma sublateritium (strain FD-334 SS-4)</name>
    <dbReference type="NCBI Taxonomy" id="945553"/>
    <lineage>
        <taxon>Eukaryota</taxon>
        <taxon>Fungi</taxon>
        <taxon>Dikarya</taxon>
        <taxon>Basidiomycota</taxon>
        <taxon>Agaricomycotina</taxon>
        <taxon>Agaricomycetes</taxon>
        <taxon>Agaricomycetidae</taxon>
        <taxon>Agaricales</taxon>
        <taxon>Agaricineae</taxon>
        <taxon>Strophariaceae</taxon>
        <taxon>Hypholoma</taxon>
    </lineage>
</organism>
<name>A0A0D2MIA9_HYPSF</name>
<dbReference type="Gene3D" id="2.30.30.140">
    <property type="match status" value="1"/>
</dbReference>
<feature type="compositionally biased region" description="Acidic residues" evidence="1">
    <location>
        <begin position="125"/>
        <end position="164"/>
    </location>
</feature>
<keyword evidence="4" id="KW-1185">Reference proteome</keyword>
<dbReference type="STRING" id="945553.A0A0D2MIA9"/>
<feature type="compositionally biased region" description="Basic residues" evidence="1">
    <location>
        <begin position="176"/>
        <end position="189"/>
    </location>
</feature>
<dbReference type="InterPro" id="IPR000313">
    <property type="entry name" value="PWWP_dom"/>
</dbReference>
<evidence type="ECO:0000256" key="1">
    <source>
        <dbReference type="SAM" id="MobiDB-lite"/>
    </source>
</evidence>
<evidence type="ECO:0000313" key="3">
    <source>
        <dbReference type="EMBL" id="KJA23393.1"/>
    </source>
</evidence>
<dbReference type="SUPFAM" id="SSF63748">
    <property type="entry name" value="Tudor/PWWP/MBT"/>
    <property type="match status" value="1"/>
</dbReference>
<dbReference type="Proteomes" id="UP000054270">
    <property type="component" value="Unassembled WGS sequence"/>
</dbReference>
<dbReference type="Pfam" id="PF00855">
    <property type="entry name" value="PWWP"/>
    <property type="match status" value="1"/>
</dbReference>
<accession>A0A0D2MIA9</accession>
<feature type="domain" description="PWWP" evidence="2">
    <location>
        <begin position="17"/>
        <end position="82"/>
    </location>
</feature>
<dbReference type="SMART" id="SM00293">
    <property type="entry name" value="PWWP"/>
    <property type="match status" value="1"/>
</dbReference>
<reference evidence="4" key="1">
    <citation type="submission" date="2014-04" db="EMBL/GenBank/DDBJ databases">
        <title>Evolutionary Origins and Diversification of the Mycorrhizal Mutualists.</title>
        <authorList>
            <consortium name="DOE Joint Genome Institute"/>
            <consortium name="Mycorrhizal Genomics Consortium"/>
            <person name="Kohler A."/>
            <person name="Kuo A."/>
            <person name="Nagy L.G."/>
            <person name="Floudas D."/>
            <person name="Copeland A."/>
            <person name="Barry K.W."/>
            <person name="Cichocki N."/>
            <person name="Veneault-Fourrey C."/>
            <person name="LaButti K."/>
            <person name="Lindquist E.A."/>
            <person name="Lipzen A."/>
            <person name="Lundell T."/>
            <person name="Morin E."/>
            <person name="Murat C."/>
            <person name="Riley R."/>
            <person name="Ohm R."/>
            <person name="Sun H."/>
            <person name="Tunlid A."/>
            <person name="Henrissat B."/>
            <person name="Grigoriev I.V."/>
            <person name="Hibbett D.S."/>
            <person name="Martin F."/>
        </authorList>
    </citation>
    <scope>NUCLEOTIDE SEQUENCE [LARGE SCALE GENOMIC DNA]</scope>
    <source>
        <strain evidence="4">FD-334 SS-4</strain>
    </source>
</reference>
<evidence type="ECO:0000259" key="2">
    <source>
        <dbReference type="PROSITE" id="PS50812"/>
    </source>
</evidence>
<evidence type="ECO:0000313" key="4">
    <source>
        <dbReference type="Proteomes" id="UP000054270"/>
    </source>
</evidence>
<dbReference type="OMA" id="HEIELYI"/>
<sequence>MSKKAPKSAKEVRKYNIGDPVLGKMRGYAPWPGIIVDPADAPPVVQRDQPPNKRSTTYCILFFPQGDYGWLSPNDLSFLQRGEIEAFLADETKKRNNNLRMGYRIALDPAAWMTERAVTAAAAQEAEENAQVDQLASDEDEDAAATGDDPEAEEDADADADAMDLDVGLGLVEGKKAKKTKGVPGRKRKRDSDAAESKPAKPAKAKKAAEPKAKKTPADKEKKPRKNGANAKNKALVESEDEAAGGDHGDDGDAPAGSSKKAARDAATPPPTKKARRDREEEDECMSFVPHLPFIFFMRMNTK</sequence>
<feature type="compositionally biased region" description="Basic and acidic residues" evidence="1">
    <location>
        <begin position="207"/>
        <end position="222"/>
    </location>
</feature>
<protein>
    <recommendedName>
        <fullName evidence="2">PWWP domain-containing protein</fullName>
    </recommendedName>
</protein>